<dbReference type="InterPro" id="IPR001343">
    <property type="entry name" value="Hemolysn_Ca-bd"/>
</dbReference>
<dbReference type="Proteomes" id="UP000814158">
    <property type="component" value="Unassembled WGS sequence"/>
</dbReference>
<dbReference type="InterPro" id="IPR050557">
    <property type="entry name" value="RTX_toxin/Mannuronan_C5-epim"/>
</dbReference>
<dbReference type="PANTHER" id="PTHR38340:SF1">
    <property type="entry name" value="S-LAYER PROTEIN"/>
    <property type="match status" value="1"/>
</dbReference>
<accession>A0ABS9GLS1</accession>
<comment type="subcellular location">
    <subcellularLocation>
        <location evidence="1">Secreted</location>
    </subcellularLocation>
</comment>
<dbReference type="EMBL" id="WKAT01000022">
    <property type="protein sequence ID" value="MCF5545577.1"/>
    <property type="molecule type" value="Genomic_DNA"/>
</dbReference>
<organism evidence="4 5">
    <name type="scientific">Pseudomonas salomonii</name>
    <dbReference type="NCBI Taxonomy" id="191391"/>
    <lineage>
        <taxon>Bacteria</taxon>
        <taxon>Pseudomonadati</taxon>
        <taxon>Pseudomonadota</taxon>
        <taxon>Gammaproteobacteria</taxon>
        <taxon>Pseudomonadales</taxon>
        <taxon>Pseudomonadaceae</taxon>
        <taxon>Pseudomonas</taxon>
    </lineage>
</organism>
<protein>
    <submittedName>
        <fullName evidence="4">Calcium-binding protein</fullName>
    </submittedName>
</protein>
<reference evidence="4 5" key="1">
    <citation type="submission" date="2019-11" db="EMBL/GenBank/DDBJ databases">
        <title>Epiphytic Pseudomonas syringae from cherry orchards.</title>
        <authorList>
            <person name="Hulin M.T."/>
        </authorList>
    </citation>
    <scope>NUCLEOTIDE SEQUENCE [LARGE SCALE GENOMIC DNA]</scope>
    <source>
        <strain evidence="4 5">PA-3-2A</strain>
    </source>
</reference>
<dbReference type="Gene3D" id="2.150.10.10">
    <property type="entry name" value="Serralysin-like metalloprotease, C-terminal"/>
    <property type="match status" value="1"/>
</dbReference>
<dbReference type="InterPro" id="IPR011049">
    <property type="entry name" value="Serralysin-like_metalloprot_C"/>
</dbReference>
<evidence type="ECO:0000313" key="5">
    <source>
        <dbReference type="Proteomes" id="UP000814158"/>
    </source>
</evidence>
<dbReference type="SUPFAM" id="SSF51120">
    <property type="entry name" value="beta-Roll"/>
    <property type="match status" value="2"/>
</dbReference>
<keyword evidence="2" id="KW-0964">Secreted</keyword>
<dbReference type="Pfam" id="PF00353">
    <property type="entry name" value="HemolysinCabind"/>
    <property type="match status" value="3"/>
</dbReference>
<evidence type="ECO:0000313" key="4">
    <source>
        <dbReference type="EMBL" id="MCF5545577.1"/>
    </source>
</evidence>
<keyword evidence="5" id="KW-1185">Reference proteome</keyword>
<evidence type="ECO:0000256" key="1">
    <source>
        <dbReference type="ARBA" id="ARBA00004613"/>
    </source>
</evidence>
<dbReference type="PANTHER" id="PTHR38340">
    <property type="entry name" value="S-LAYER PROTEIN"/>
    <property type="match status" value="1"/>
</dbReference>
<dbReference type="PRINTS" id="PR00313">
    <property type="entry name" value="CABNDNGRPT"/>
</dbReference>
<comment type="caution">
    <text evidence="4">The sequence shown here is derived from an EMBL/GenBank/DDBJ whole genome shotgun (WGS) entry which is preliminary data.</text>
</comment>
<proteinExistence type="predicted"/>
<keyword evidence="3" id="KW-0106">Calcium</keyword>
<evidence type="ECO:0000256" key="3">
    <source>
        <dbReference type="ARBA" id="ARBA00022837"/>
    </source>
</evidence>
<gene>
    <name evidence="4" type="ORF">GIV68_12630</name>
</gene>
<sequence length="246" mass="26303">MTFSREITWSAAYPDKPKIVANQLLVETGNDADTIRVCSWPGDKLQFIVNGQSYVVDIPPQQSLNNSLFIKTNGGDDSVIIDDDVKHYVLIEGGDGNDTLQAGGGVTSLSGQRGNDTLRLGSNFGYAEGNEGDDRLYGGTGNSVLIGDEGDDVLEAGFSDSHKWNKLDGGDGNDTLMAGSGDNYLHGGNGDDRLWGYDRTHFFTGEGNDRILHNSSQDSIVAGANDQFDRTQGSTFTEVKPGNAGQ</sequence>
<name>A0ABS9GLS1_9PSED</name>
<dbReference type="Gene3D" id="2.160.20.160">
    <property type="match status" value="1"/>
</dbReference>
<evidence type="ECO:0000256" key="2">
    <source>
        <dbReference type="ARBA" id="ARBA00022525"/>
    </source>
</evidence>